<dbReference type="PROSITE" id="PS50011">
    <property type="entry name" value="PROTEIN_KINASE_DOM"/>
    <property type="match status" value="1"/>
</dbReference>
<evidence type="ECO:0000313" key="11">
    <source>
        <dbReference type="Proteomes" id="UP000241890"/>
    </source>
</evidence>
<dbReference type="InterPro" id="IPR000719">
    <property type="entry name" value="Prot_kinase_dom"/>
</dbReference>
<feature type="compositionally biased region" description="Polar residues" evidence="7">
    <location>
        <begin position="412"/>
        <end position="426"/>
    </location>
</feature>
<dbReference type="InterPro" id="IPR000961">
    <property type="entry name" value="AGC-kinase_C"/>
</dbReference>
<feature type="region of interest" description="Disordered" evidence="7">
    <location>
        <begin position="412"/>
        <end position="431"/>
    </location>
</feature>
<keyword evidence="3 6" id="KW-0547">Nucleotide-binding</keyword>
<dbReference type="OrthoDB" id="63267at2759"/>
<keyword evidence="4 10" id="KW-0418">Kinase</keyword>
<dbReference type="SMART" id="SM00133">
    <property type="entry name" value="S_TK_X"/>
    <property type="match status" value="1"/>
</dbReference>
<dbReference type="GO" id="GO:0004674">
    <property type="term" value="F:protein serine/threonine kinase activity"/>
    <property type="evidence" value="ECO:0007669"/>
    <property type="project" value="UniProtKB-KW"/>
</dbReference>
<dbReference type="GO" id="GO:0005524">
    <property type="term" value="F:ATP binding"/>
    <property type="evidence" value="ECO:0007669"/>
    <property type="project" value="UniProtKB-UniRule"/>
</dbReference>
<dbReference type="PANTHER" id="PTHR24351">
    <property type="entry name" value="RIBOSOMAL PROTEIN S6 KINASE"/>
    <property type="match status" value="1"/>
</dbReference>
<dbReference type="SMART" id="SM00220">
    <property type="entry name" value="S_TKc"/>
    <property type="match status" value="1"/>
</dbReference>
<evidence type="ECO:0000256" key="1">
    <source>
        <dbReference type="ARBA" id="ARBA00022527"/>
    </source>
</evidence>
<name>A0A2R5GTZ8_9STRA</name>
<dbReference type="Pfam" id="PF00069">
    <property type="entry name" value="Pkinase"/>
    <property type="match status" value="1"/>
</dbReference>
<gene>
    <name evidence="10" type="ORF">FCC1311_075882</name>
</gene>
<accession>A0A2R5GTZ8</accession>
<evidence type="ECO:0000256" key="7">
    <source>
        <dbReference type="SAM" id="MobiDB-lite"/>
    </source>
</evidence>
<feature type="domain" description="AGC-kinase C-terminal" evidence="9">
    <location>
        <begin position="393"/>
        <end position="474"/>
    </location>
</feature>
<dbReference type="InParanoid" id="A0A2R5GTZ8"/>
<dbReference type="Gene3D" id="1.10.510.10">
    <property type="entry name" value="Transferase(Phosphotransferase) domain 1"/>
    <property type="match status" value="1"/>
</dbReference>
<dbReference type="PROSITE" id="PS00107">
    <property type="entry name" value="PROTEIN_KINASE_ATP"/>
    <property type="match status" value="1"/>
</dbReference>
<dbReference type="SUPFAM" id="SSF56112">
    <property type="entry name" value="Protein kinase-like (PK-like)"/>
    <property type="match status" value="1"/>
</dbReference>
<dbReference type="InterPro" id="IPR045270">
    <property type="entry name" value="STKc_AGC"/>
</dbReference>
<evidence type="ECO:0000256" key="6">
    <source>
        <dbReference type="PROSITE-ProRule" id="PRU10141"/>
    </source>
</evidence>
<proteinExistence type="predicted"/>
<dbReference type="FunFam" id="3.30.200.20:FF:000537">
    <property type="entry name" value="Non-specific serine/threonine protein kinase"/>
    <property type="match status" value="1"/>
</dbReference>
<keyword evidence="11" id="KW-1185">Reference proteome</keyword>
<keyword evidence="5 6" id="KW-0067">ATP-binding</keyword>
<sequence length="474" mass="53370">MNPDFVNARQAALDTWLRAVVDACPRLEGARLVDRFLMPAADAFHNVVIVDDGRRSEGGEAQKRKQFVHETTINDPLRFTDGPFGARFLGMAHHLRHAKLREEQRMENLKAKAREGGDAEDNLETLRRVNTGDFESLRVIGKGSFGKVVVARHKKSKEIYAVKILEKANICKRKQIEHTKTERRVMARVHHPFIVELHYAFQSRTRLYMVLEFVQGGELFHHLGKFKSFPEDWARMWTAEIVLALQYLHEQHIMFRDLKPENILFDKDGHVKLIDFGLCKEGITDGATGATSFCGTPEYLAPEILNRVGHGTAVDFWSLGMVLHEMLTGLPPWYSRNKRRLFDRIRNAALEFPRSVSAPARNLIAGLLVRDPRQRLGNRGTGVMEIRTHPFFHGIDWDALLQRKVVAPFRPSISTSSDGKPDTSNFDAAFTGMPLNDLESSGGGSGDITAPLGSDAASLPKDLCDNWILVGTES</sequence>
<feature type="binding site" evidence="6">
    <location>
        <position position="163"/>
    </location>
    <ligand>
        <name>ATP</name>
        <dbReference type="ChEBI" id="CHEBI:30616"/>
    </ligand>
</feature>
<dbReference type="PROSITE" id="PS51285">
    <property type="entry name" value="AGC_KINASE_CTER"/>
    <property type="match status" value="1"/>
</dbReference>
<reference evidence="10 11" key="1">
    <citation type="submission" date="2017-12" db="EMBL/GenBank/DDBJ databases">
        <title>Sequencing, de novo assembly and annotation of complete genome of a new Thraustochytrid species, strain FCC1311.</title>
        <authorList>
            <person name="Sedici K."/>
            <person name="Godart F."/>
            <person name="Aiese Cigliano R."/>
            <person name="Sanseverino W."/>
            <person name="Barakat M."/>
            <person name="Ortet P."/>
            <person name="Marechal E."/>
            <person name="Cagnac O."/>
            <person name="Amato A."/>
        </authorList>
    </citation>
    <scope>NUCLEOTIDE SEQUENCE [LARGE SCALE GENOMIC DNA]</scope>
</reference>
<dbReference type="InterPro" id="IPR011009">
    <property type="entry name" value="Kinase-like_dom_sf"/>
</dbReference>
<dbReference type="Gene3D" id="3.30.200.20">
    <property type="entry name" value="Phosphorylase Kinase, domain 1"/>
    <property type="match status" value="1"/>
</dbReference>
<evidence type="ECO:0000256" key="2">
    <source>
        <dbReference type="ARBA" id="ARBA00022679"/>
    </source>
</evidence>
<comment type="caution">
    <text evidence="10">The sequence shown here is derived from an EMBL/GenBank/DDBJ whole genome shotgun (WGS) entry which is preliminary data.</text>
</comment>
<evidence type="ECO:0000256" key="4">
    <source>
        <dbReference type="ARBA" id="ARBA00022777"/>
    </source>
</evidence>
<dbReference type="InterPro" id="IPR017441">
    <property type="entry name" value="Protein_kinase_ATP_BS"/>
</dbReference>
<dbReference type="CDD" id="cd05123">
    <property type="entry name" value="STKc_AGC"/>
    <property type="match status" value="1"/>
</dbReference>
<evidence type="ECO:0000256" key="5">
    <source>
        <dbReference type="ARBA" id="ARBA00022840"/>
    </source>
</evidence>
<dbReference type="EMBL" id="BEYU01000096">
    <property type="protein sequence ID" value="GBG31364.1"/>
    <property type="molecule type" value="Genomic_DNA"/>
</dbReference>
<keyword evidence="1" id="KW-0723">Serine/threonine-protein kinase</keyword>
<dbReference type="AlphaFoldDB" id="A0A2R5GTZ8"/>
<protein>
    <submittedName>
        <fullName evidence="10">Protein kinase, putative</fullName>
    </submittedName>
</protein>
<evidence type="ECO:0000313" key="10">
    <source>
        <dbReference type="EMBL" id="GBG31364.1"/>
    </source>
</evidence>
<dbReference type="Proteomes" id="UP000241890">
    <property type="component" value="Unassembled WGS sequence"/>
</dbReference>
<evidence type="ECO:0000259" key="8">
    <source>
        <dbReference type="PROSITE" id="PS50011"/>
    </source>
</evidence>
<feature type="domain" description="Protein kinase" evidence="8">
    <location>
        <begin position="134"/>
        <end position="392"/>
    </location>
</feature>
<evidence type="ECO:0000256" key="3">
    <source>
        <dbReference type="ARBA" id="ARBA00022741"/>
    </source>
</evidence>
<dbReference type="FunFam" id="1.10.510.10:FF:000008">
    <property type="entry name" value="Non-specific serine/threonine protein kinase"/>
    <property type="match status" value="1"/>
</dbReference>
<keyword evidence="2" id="KW-0808">Transferase</keyword>
<organism evidence="10 11">
    <name type="scientific">Hondaea fermentalgiana</name>
    <dbReference type="NCBI Taxonomy" id="2315210"/>
    <lineage>
        <taxon>Eukaryota</taxon>
        <taxon>Sar</taxon>
        <taxon>Stramenopiles</taxon>
        <taxon>Bigyra</taxon>
        <taxon>Labyrinthulomycetes</taxon>
        <taxon>Thraustochytrida</taxon>
        <taxon>Thraustochytriidae</taxon>
        <taxon>Hondaea</taxon>
    </lineage>
</organism>
<evidence type="ECO:0000259" key="9">
    <source>
        <dbReference type="PROSITE" id="PS51285"/>
    </source>
</evidence>